<dbReference type="PANTHER" id="PTHR30290">
    <property type="entry name" value="PERIPLASMIC BINDING COMPONENT OF ABC TRANSPORTER"/>
    <property type="match status" value="1"/>
</dbReference>
<dbReference type="Proteomes" id="UP000325797">
    <property type="component" value="Chromosome"/>
</dbReference>
<keyword evidence="6" id="KW-1185">Reference proteome</keyword>
<evidence type="ECO:0000256" key="2">
    <source>
        <dbReference type="ARBA" id="ARBA00005695"/>
    </source>
</evidence>
<proteinExistence type="inferred from homology"/>
<dbReference type="InterPro" id="IPR039424">
    <property type="entry name" value="SBP_5"/>
</dbReference>
<dbReference type="Gene3D" id="3.10.105.10">
    <property type="entry name" value="Dipeptide-binding Protein, Domain 3"/>
    <property type="match status" value="1"/>
</dbReference>
<dbReference type="InterPro" id="IPR030678">
    <property type="entry name" value="Peptide/Ni-bd"/>
</dbReference>
<dbReference type="Gene3D" id="3.40.190.10">
    <property type="entry name" value="Periplasmic binding protein-like II"/>
    <property type="match status" value="1"/>
</dbReference>
<dbReference type="PANTHER" id="PTHR30290:SF38">
    <property type="entry name" value="D,D-DIPEPTIDE-BINDING PERIPLASMIC PROTEIN DDPA-RELATED"/>
    <property type="match status" value="1"/>
</dbReference>
<dbReference type="GO" id="GO:0030288">
    <property type="term" value="C:outer membrane-bounded periplasmic space"/>
    <property type="evidence" value="ECO:0007669"/>
    <property type="project" value="UniProtKB-ARBA"/>
</dbReference>
<evidence type="ECO:0000259" key="4">
    <source>
        <dbReference type="Pfam" id="PF00496"/>
    </source>
</evidence>
<evidence type="ECO:0000256" key="1">
    <source>
        <dbReference type="ARBA" id="ARBA00004418"/>
    </source>
</evidence>
<evidence type="ECO:0000256" key="3">
    <source>
        <dbReference type="ARBA" id="ARBA00022729"/>
    </source>
</evidence>
<reference evidence="5 6" key="1">
    <citation type="submission" date="2019-08" db="EMBL/GenBank/DDBJ databases">
        <title>Hyperibacter terrae gen. nov., sp. nov. and Hyperibacter viscosus sp. nov., two new members in the family Rhodospirillaceae isolated from the rhizosphere of Hypericum perforatum.</title>
        <authorList>
            <person name="Noviana Z."/>
        </authorList>
    </citation>
    <scope>NUCLEOTIDE SEQUENCE [LARGE SCALE GENOMIC DNA]</scope>
    <source>
        <strain evidence="5 6">R5959</strain>
    </source>
</reference>
<dbReference type="EMBL" id="CP042582">
    <property type="protein sequence ID" value="QEX23213.1"/>
    <property type="molecule type" value="Genomic_DNA"/>
</dbReference>
<sequence>MAAGKDLVIGVTTVSVGLDPMSTNSNVNERISNNLIETLLRIDPKTSEIKPGLAESWEKDGDSALVLHLRKGIKCHNGEDFNAEDVEYMFGPARYMGKDAPGNALAKQFLGPISAVKALDSYTVRVETSQPDPLLAIRLASWMSQVPCADAFKAAKSWEEWSHHVIGTGPYQLVEFKPGEMQKYKRFDGYWGDKAPADTLTFKVVPELAARVAGLFTGEYDIITEVTPDQIEAVNANKGTEVVGGAILNIRVLLFDTRNPVLKDPRVRQALAYAIDRQLIVDSLYGGRTKVPQGMQMDVFGDMFIPEHKALPYDPDKARALLKEAGYKGEEISYRYLQDYYTAEVSTAQVLASMWKEVGFNIKLELKENWGQIEDKESDAGRGIINSSNGAYFPDPIGQVYRLFGPNGDVQPPGWWKNDEFNKMGEILMTTDQAARRAAFAKMLDIFEQDPPGTYLHQLTMFYGKRKDLKWAPTYRAFMDFRAGALAF</sequence>
<gene>
    <name evidence="5" type="ORF">FRZ61_31480</name>
</gene>
<dbReference type="GO" id="GO:1904680">
    <property type="term" value="F:peptide transmembrane transporter activity"/>
    <property type="evidence" value="ECO:0007669"/>
    <property type="project" value="TreeGrafter"/>
</dbReference>
<comment type="similarity">
    <text evidence="2">Belongs to the bacterial solute-binding protein 5 family.</text>
</comment>
<dbReference type="KEGG" id="hadh:FRZ61_31480"/>
<comment type="subcellular location">
    <subcellularLocation>
        <location evidence="1">Periplasm</location>
    </subcellularLocation>
</comment>
<dbReference type="Pfam" id="PF00496">
    <property type="entry name" value="SBP_bac_5"/>
    <property type="match status" value="1"/>
</dbReference>
<name>A0A5J6N2P2_9PROT</name>
<protein>
    <submittedName>
        <fullName evidence="5">ABC transporter substrate-binding protein</fullName>
    </submittedName>
</protein>
<keyword evidence="3" id="KW-0732">Signal</keyword>
<evidence type="ECO:0000313" key="5">
    <source>
        <dbReference type="EMBL" id="QEX23213.1"/>
    </source>
</evidence>
<dbReference type="Gene3D" id="3.90.76.10">
    <property type="entry name" value="Dipeptide-binding Protein, Domain 1"/>
    <property type="match status" value="1"/>
</dbReference>
<dbReference type="GO" id="GO:0015833">
    <property type="term" value="P:peptide transport"/>
    <property type="evidence" value="ECO:0007669"/>
    <property type="project" value="TreeGrafter"/>
</dbReference>
<organism evidence="5 6">
    <name type="scientific">Hypericibacter adhaerens</name>
    <dbReference type="NCBI Taxonomy" id="2602016"/>
    <lineage>
        <taxon>Bacteria</taxon>
        <taxon>Pseudomonadati</taxon>
        <taxon>Pseudomonadota</taxon>
        <taxon>Alphaproteobacteria</taxon>
        <taxon>Rhodospirillales</taxon>
        <taxon>Dongiaceae</taxon>
        <taxon>Hypericibacter</taxon>
    </lineage>
</organism>
<evidence type="ECO:0000313" key="6">
    <source>
        <dbReference type="Proteomes" id="UP000325797"/>
    </source>
</evidence>
<dbReference type="PIRSF" id="PIRSF002741">
    <property type="entry name" value="MppA"/>
    <property type="match status" value="1"/>
</dbReference>
<dbReference type="AlphaFoldDB" id="A0A5J6N2P2"/>
<dbReference type="InterPro" id="IPR000914">
    <property type="entry name" value="SBP_5_dom"/>
</dbReference>
<feature type="domain" description="Solute-binding protein family 5" evidence="4">
    <location>
        <begin position="48"/>
        <end position="408"/>
    </location>
</feature>
<accession>A0A5J6N2P2</accession>
<dbReference type="SUPFAM" id="SSF53850">
    <property type="entry name" value="Periplasmic binding protein-like II"/>
    <property type="match status" value="1"/>
</dbReference>
<dbReference type="GO" id="GO:0043190">
    <property type="term" value="C:ATP-binding cassette (ABC) transporter complex"/>
    <property type="evidence" value="ECO:0007669"/>
    <property type="project" value="InterPro"/>
</dbReference>